<dbReference type="GO" id="GO:0016887">
    <property type="term" value="F:ATP hydrolysis activity"/>
    <property type="evidence" value="ECO:0007669"/>
    <property type="project" value="InterPro"/>
</dbReference>
<dbReference type="Pfam" id="PF00005">
    <property type="entry name" value="ABC_tran"/>
    <property type="match status" value="1"/>
</dbReference>
<dbReference type="PROSITE" id="PS00211">
    <property type="entry name" value="ABC_TRANSPORTER_1"/>
    <property type="match status" value="1"/>
</dbReference>
<keyword evidence="3" id="KW-0547">Nucleotide-binding</keyword>
<sequence length="237" mass="25644">MSLLSVQNLCVNYDSIRAVKSISFDVQQGETVCLIGANGAGKTTTLKTLSGLLPAHSGEMMFDGKRLNAMPAYQIAALNLALVPEGRGIFTRMTVLENLLMGAYNRTDRANVQREIDDIYALLPRLAERHQQQAGLLSGGEQQMLALARAMLSKPKLLMLDEPSMGLAPIMVQTIYSIIQTIAKQGITILLVEQNVRLALGISQRGYVMEHGEITLSGASQTLADDPAVQAAYLGEL</sequence>
<dbReference type="PROSITE" id="PS50893">
    <property type="entry name" value="ABC_TRANSPORTER_2"/>
    <property type="match status" value="1"/>
</dbReference>
<dbReference type="CDD" id="cd03224">
    <property type="entry name" value="ABC_TM1139_LivF_branched"/>
    <property type="match status" value="1"/>
</dbReference>
<dbReference type="InterPro" id="IPR003439">
    <property type="entry name" value="ABC_transporter-like_ATP-bd"/>
</dbReference>
<dbReference type="eggNOG" id="COG0410">
    <property type="taxonomic scope" value="Bacteria"/>
</dbReference>
<evidence type="ECO:0000256" key="1">
    <source>
        <dbReference type="ARBA" id="ARBA00005417"/>
    </source>
</evidence>
<gene>
    <name evidence="7" type="ORF">BWK73_52820</name>
</gene>
<keyword evidence="5" id="KW-0029">Amino-acid transport</keyword>
<dbReference type="InterPro" id="IPR052156">
    <property type="entry name" value="BCAA_Transport_ATP-bd_LivF"/>
</dbReference>
<evidence type="ECO:0000256" key="5">
    <source>
        <dbReference type="ARBA" id="ARBA00022970"/>
    </source>
</evidence>
<comment type="similarity">
    <text evidence="1">Belongs to the ABC transporter superfamily.</text>
</comment>
<protein>
    <submittedName>
        <fullName evidence="7">ABC transporter ATP-binding protein</fullName>
    </submittedName>
</protein>
<dbReference type="SMART" id="SM00382">
    <property type="entry name" value="AAA"/>
    <property type="match status" value="1"/>
</dbReference>
<dbReference type="GO" id="GO:0015807">
    <property type="term" value="P:L-amino acid transport"/>
    <property type="evidence" value="ECO:0007669"/>
    <property type="project" value="TreeGrafter"/>
</dbReference>
<dbReference type="InterPro" id="IPR027417">
    <property type="entry name" value="P-loop_NTPase"/>
</dbReference>
<dbReference type="InterPro" id="IPR017871">
    <property type="entry name" value="ABC_transporter-like_CS"/>
</dbReference>
<dbReference type="STRING" id="1123401.GCA_000621325_00577"/>
<dbReference type="PANTHER" id="PTHR43820:SF4">
    <property type="entry name" value="HIGH-AFFINITY BRANCHED-CHAIN AMINO ACID TRANSPORT ATP-BINDING PROTEIN LIVF"/>
    <property type="match status" value="1"/>
</dbReference>
<dbReference type="EMBL" id="MTEJ01000762">
    <property type="protein sequence ID" value="OQW98275.1"/>
    <property type="molecule type" value="Genomic_DNA"/>
</dbReference>
<proteinExistence type="inferred from homology"/>
<keyword evidence="4 7" id="KW-0067">ATP-binding</keyword>
<dbReference type="SUPFAM" id="SSF52540">
    <property type="entry name" value="P-loop containing nucleoside triphosphate hydrolases"/>
    <property type="match status" value="1"/>
</dbReference>
<dbReference type="PANTHER" id="PTHR43820">
    <property type="entry name" value="HIGH-AFFINITY BRANCHED-CHAIN AMINO ACID TRANSPORT ATP-BINDING PROTEIN LIVF"/>
    <property type="match status" value="1"/>
</dbReference>
<dbReference type="Proteomes" id="UP000192491">
    <property type="component" value="Unassembled WGS sequence"/>
</dbReference>
<organism evidence="7 8">
    <name type="scientific">Thiothrix lacustris</name>
    <dbReference type="NCBI Taxonomy" id="525917"/>
    <lineage>
        <taxon>Bacteria</taxon>
        <taxon>Pseudomonadati</taxon>
        <taxon>Pseudomonadota</taxon>
        <taxon>Gammaproteobacteria</taxon>
        <taxon>Thiotrichales</taxon>
        <taxon>Thiotrichaceae</taxon>
        <taxon>Thiothrix</taxon>
    </lineage>
</organism>
<dbReference type="Gene3D" id="3.40.50.300">
    <property type="entry name" value="P-loop containing nucleotide triphosphate hydrolases"/>
    <property type="match status" value="1"/>
</dbReference>
<evidence type="ECO:0000256" key="2">
    <source>
        <dbReference type="ARBA" id="ARBA00022448"/>
    </source>
</evidence>
<keyword evidence="2" id="KW-0813">Transport</keyword>
<evidence type="ECO:0000313" key="8">
    <source>
        <dbReference type="Proteomes" id="UP000192491"/>
    </source>
</evidence>
<name>A0A1Y1Q7G3_9GAMM</name>
<reference evidence="7 8" key="1">
    <citation type="submission" date="2017-01" db="EMBL/GenBank/DDBJ databases">
        <title>Novel large sulfur bacteria in the metagenomes of groundwater-fed chemosynthetic microbial mats in the Lake Huron basin.</title>
        <authorList>
            <person name="Sharrar A.M."/>
            <person name="Flood B.E."/>
            <person name="Bailey J.V."/>
            <person name="Jones D.S."/>
            <person name="Biddanda B."/>
            <person name="Ruberg S.A."/>
            <person name="Marcus D.N."/>
            <person name="Dick G.J."/>
        </authorList>
    </citation>
    <scope>NUCLEOTIDE SEQUENCE [LARGE SCALE GENOMIC DNA]</scope>
    <source>
        <strain evidence="7">A8</strain>
    </source>
</reference>
<evidence type="ECO:0000256" key="3">
    <source>
        <dbReference type="ARBA" id="ARBA00022741"/>
    </source>
</evidence>
<comment type="caution">
    <text evidence="7">The sequence shown here is derived from an EMBL/GenBank/DDBJ whole genome shotgun (WGS) entry which is preliminary data.</text>
</comment>
<dbReference type="GO" id="GO:0005524">
    <property type="term" value="F:ATP binding"/>
    <property type="evidence" value="ECO:0007669"/>
    <property type="project" value="UniProtKB-KW"/>
</dbReference>
<dbReference type="AlphaFoldDB" id="A0A1Y1Q7G3"/>
<evidence type="ECO:0000313" key="7">
    <source>
        <dbReference type="EMBL" id="OQW98275.1"/>
    </source>
</evidence>
<evidence type="ECO:0000256" key="4">
    <source>
        <dbReference type="ARBA" id="ARBA00022840"/>
    </source>
</evidence>
<accession>A0A1Y1Q7G3</accession>
<dbReference type="GO" id="GO:0015658">
    <property type="term" value="F:branched-chain amino acid transmembrane transporter activity"/>
    <property type="evidence" value="ECO:0007669"/>
    <property type="project" value="TreeGrafter"/>
</dbReference>
<feature type="domain" description="ABC transporter" evidence="6">
    <location>
        <begin position="4"/>
        <end position="236"/>
    </location>
</feature>
<dbReference type="InterPro" id="IPR003593">
    <property type="entry name" value="AAA+_ATPase"/>
</dbReference>
<evidence type="ECO:0000259" key="6">
    <source>
        <dbReference type="PROSITE" id="PS50893"/>
    </source>
</evidence>